<comment type="similarity">
    <text evidence="1">Belongs to the FAH family.</text>
</comment>
<dbReference type="InterPro" id="IPR051121">
    <property type="entry name" value="FAH"/>
</dbReference>
<dbReference type="EMBL" id="CP083974">
    <property type="protein sequence ID" value="UZF44765.1"/>
    <property type="molecule type" value="Genomic_DNA"/>
</dbReference>
<proteinExistence type="inferred from homology"/>
<dbReference type="GO" id="GO:0016787">
    <property type="term" value="F:hydrolase activity"/>
    <property type="evidence" value="ECO:0007669"/>
    <property type="project" value="UniProtKB-KW"/>
</dbReference>
<keyword evidence="2" id="KW-0479">Metal-binding</keyword>
<gene>
    <name evidence="5" type="ORF">KUM34_023485</name>
</gene>
<evidence type="ECO:0000313" key="5">
    <source>
        <dbReference type="EMBL" id="UZF44765.1"/>
    </source>
</evidence>
<organism evidence="5 6">
    <name type="scientific">Rhodococcus rhodochrous</name>
    <dbReference type="NCBI Taxonomy" id="1829"/>
    <lineage>
        <taxon>Bacteria</taxon>
        <taxon>Bacillati</taxon>
        <taxon>Actinomycetota</taxon>
        <taxon>Actinomycetes</taxon>
        <taxon>Mycobacteriales</taxon>
        <taxon>Nocardiaceae</taxon>
        <taxon>Rhodococcus</taxon>
    </lineage>
</organism>
<dbReference type="InterPro" id="IPR036663">
    <property type="entry name" value="Fumarylacetoacetase_C_sf"/>
</dbReference>
<evidence type="ECO:0000259" key="4">
    <source>
        <dbReference type="Pfam" id="PF01557"/>
    </source>
</evidence>
<reference evidence="5 6" key="1">
    <citation type="journal article" date="2021" name="Front. Microbiol.">
        <title>Bacterial Transformation of Aromatic Monomers in Softwood Black Liquor.</title>
        <authorList>
            <person name="Navas L.E."/>
            <person name="Dexter G."/>
            <person name="Liu J."/>
            <person name="Levy-Booth D."/>
            <person name="Cho M."/>
            <person name="Jang S.K."/>
            <person name="Mansfield S.D."/>
            <person name="Renneckar S."/>
            <person name="Mohn W.W."/>
            <person name="Eltis L.D."/>
        </authorList>
    </citation>
    <scope>NUCLEOTIDE SEQUENCE [LARGE SCALE GENOMIC DNA]</scope>
    <source>
        <strain evidence="5 6">GD02</strain>
    </source>
</reference>
<feature type="region of interest" description="Disordered" evidence="3">
    <location>
        <begin position="280"/>
        <end position="299"/>
    </location>
</feature>
<sequence>MRVANQSGRLVLVADGRAVDVESASSGRFSADPQQIFDRWDEFRSWARTVEFSDASVVIDSELGAPVPHPGQIFAVGVNYADHVVESGLELPDTPFVFTKFPASIAGPYDTIEHPGGSVDFEVELVAVIGKEARHVPADQGWEYVAGLTLGQDLSERELQLSGPAPQQFSLGKSFAGFTPIGPVLVTADEFDDRDDIEVSTVLSGELMQQSRTRHLIFPIPVLVSYLSSIVPLRPGDLIFTGTPAGIGFTREPKRLIGVDDELVSTADGIGQMRHRFVSNGRPHPLTTLSRNARSTSHA</sequence>
<feature type="domain" description="Fumarylacetoacetase-like C-terminal" evidence="4">
    <location>
        <begin position="73"/>
        <end position="277"/>
    </location>
</feature>
<evidence type="ECO:0000313" key="6">
    <source>
        <dbReference type="Proteomes" id="UP001162740"/>
    </source>
</evidence>
<dbReference type="RefSeq" id="WP_229579724.1">
    <property type="nucleotide sequence ID" value="NZ_CP083974.1"/>
</dbReference>
<evidence type="ECO:0000256" key="1">
    <source>
        <dbReference type="ARBA" id="ARBA00010211"/>
    </source>
</evidence>
<name>A0AA47A9Z4_RHORH</name>
<dbReference type="Pfam" id="PF01557">
    <property type="entry name" value="FAA_hydrolase"/>
    <property type="match status" value="1"/>
</dbReference>
<keyword evidence="5" id="KW-0378">Hydrolase</keyword>
<dbReference type="AlphaFoldDB" id="A0AA47A9Z4"/>
<dbReference type="SUPFAM" id="SSF56529">
    <property type="entry name" value="FAH"/>
    <property type="match status" value="1"/>
</dbReference>
<dbReference type="GO" id="GO:0046872">
    <property type="term" value="F:metal ion binding"/>
    <property type="evidence" value="ECO:0007669"/>
    <property type="project" value="UniProtKB-KW"/>
</dbReference>
<feature type="compositionally biased region" description="Polar residues" evidence="3">
    <location>
        <begin position="287"/>
        <end position="299"/>
    </location>
</feature>
<dbReference type="InterPro" id="IPR011234">
    <property type="entry name" value="Fumarylacetoacetase-like_C"/>
</dbReference>
<dbReference type="PANTHER" id="PTHR42796:SF4">
    <property type="entry name" value="FUMARYLACETOACETATE HYDROLASE DOMAIN-CONTAINING PROTEIN 2A"/>
    <property type="match status" value="1"/>
</dbReference>
<dbReference type="Gene3D" id="3.90.850.10">
    <property type="entry name" value="Fumarylacetoacetase-like, C-terminal domain"/>
    <property type="match status" value="1"/>
</dbReference>
<accession>A0AA47A9Z4</accession>
<dbReference type="GO" id="GO:0044281">
    <property type="term" value="P:small molecule metabolic process"/>
    <property type="evidence" value="ECO:0007669"/>
    <property type="project" value="UniProtKB-ARBA"/>
</dbReference>
<dbReference type="PANTHER" id="PTHR42796">
    <property type="entry name" value="FUMARYLACETOACETATE HYDROLASE DOMAIN-CONTAINING PROTEIN 2A-RELATED"/>
    <property type="match status" value="1"/>
</dbReference>
<protein>
    <submittedName>
        <fullName evidence="5">Fumarylacetoacetate hydrolase family protein</fullName>
    </submittedName>
</protein>
<evidence type="ECO:0000256" key="2">
    <source>
        <dbReference type="ARBA" id="ARBA00022723"/>
    </source>
</evidence>
<dbReference type="Proteomes" id="UP001162740">
    <property type="component" value="Chromosome"/>
</dbReference>
<evidence type="ECO:0000256" key="3">
    <source>
        <dbReference type="SAM" id="MobiDB-lite"/>
    </source>
</evidence>